<accession>A0A3A9JX24</accession>
<evidence type="ECO:0000313" key="2">
    <source>
        <dbReference type="EMBL" id="RKL65444.1"/>
    </source>
</evidence>
<reference evidence="2 3" key="1">
    <citation type="submission" date="2017-10" db="EMBL/GenBank/DDBJ databases">
        <title>Bacillus sp. nov., a halophilic bacterium isolated from a Keqin Lake.</title>
        <authorList>
            <person name="Wang H."/>
        </authorList>
    </citation>
    <scope>NUCLEOTIDE SEQUENCE [LARGE SCALE GENOMIC DNA]</scope>
    <source>
        <strain evidence="2 3">KCTC 13187</strain>
    </source>
</reference>
<sequence>MLNLPQFIIAVLLYFILFFGIGFILNMLLRSTWTMAIIYPIVIFFMVDDSGIFSYFTNAGESFALLGDGLLSLTAIDIIILTAGMIGALLSGLAIKMLRNRGYQMF</sequence>
<dbReference type="OrthoDB" id="2382309at2"/>
<keyword evidence="3" id="KW-1185">Reference proteome</keyword>
<dbReference type="InterPro" id="IPR025917">
    <property type="entry name" value="YuiB"/>
</dbReference>
<feature type="transmembrane region" description="Helical" evidence="1">
    <location>
        <begin position="36"/>
        <end position="57"/>
    </location>
</feature>
<evidence type="ECO:0000256" key="1">
    <source>
        <dbReference type="SAM" id="Phobius"/>
    </source>
</evidence>
<protein>
    <submittedName>
        <fullName evidence="2">Uncharacterized protein</fullName>
    </submittedName>
</protein>
<feature type="transmembrane region" description="Helical" evidence="1">
    <location>
        <begin position="69"/>
        <end position="95"/>
    </location>
</feature>
<dbReference type="RefSeq" id="WP_110938947.1">
    <property type="nucleotide sequence ID" value="NZ_KZ614148.1"/>
</dbReference>
<dbReference type="Proteomes" id="UP000281498">
    <property type="component" value="Unassembled WGS sequence"/>
</dbReference>
<keyword evidence="1" id="KW-0812">Transmembrane</keyword>
<feature type="transmembrane region" description="Helical" evidence="1">
    <location>
        <begin position="6"/>
        <end position="29"/>
    </location>
</feature>
<name>A0A3A9JX24_9BACI</name>
<evidence type="ECO:0000313" key="3">
    <source>
        <dbReference type="Proteomes" id="UP000281498"/>
    </source>
</evidence>
<dbReference type="AlphaFoldDB" id="A0A3A9JX24"/>
<proteinExistence type="predicted"/>
<keyword evidence="1" id="KW-0472">Membrane</keyword>
<dbReference type="EMBL" id="PDOE01000016">
    <property type="protein sequence ID" value="RKL65444.1"/>
    <property type="molecule type" value="Genomic_DNA"/>
</dbReference>
<comment type="caution">
    <text evidence="2">The sequence shown here is derived from an EMBL/GenBank/DDBJ whole genome shotgun (WGS) entry which is preliminary data.</text>
</comment>
<organism evidence="2 3">
    <name type="scientific">Salipaludibacillus neizhouensis</name>
    <dbReference type="NCBI Taxonomy" id="885475"/>
    <lineage>
        <taxon>Bacteria</taxon>
        <taxon>Bacillati</taxon>
        <taxon>Bacillota</taxon>
        <taxon>Bacilli</taxon>
        <taxon>Bacillales</taxon>
        <taxon>Bacillaceae</taxon>
    </lineage>
</organism>
<gene>
    <name evidence="2" type="ORF">CR203_20420</name>
</gene>
<keyword evidence="1" id="KW-1133">Transmembrane helix</keyword>
<dbReference type="Pfam" id="PF14068">
    <property type="entry name" value="YuiB"/>
    <property type="match status" value="1"/>
</dbReference>